<feature type="compositionally biased region" description="Polar residues" evidence="1">
    <location>
        <begin position="178"/>
        <end position="188"/>
    </location>
</feature>
<evidence type="ECO:0000256" key="1">
    <source>
        <dbReference type="SAM" id="MobiDB-lite"/>
    </source>
</evidence>
<dbReference type="AlphaFoldDB" id="A0AAV1CGA5"/>
<dbReference type="Proteomes" id="UP001161247">
    <property type="component" value="Chromosome 2"/>
</dbReference>
<reference evidence="2" key="1">
    <citation type="submission" date="2023-03" db="EMBL/GenBank/DDBJ databases">
        <authorList>
            <person name="Julca I."/>
        </authorList>
    </citation>
    <scope>NUCLEOTIDE SEQUENCE</scope>
</reference>
<protein>
    <submittedName>
        <fullName evidence="2">OLC1v1029618C1</fullName>
    </submittedName>
</protein>
<evidence type="ECO:0000313" key="2">
    <source>
        <dbReference type="EMBL" id="CAI9093990.1"/>
    </source>
</evidence>
<evidence type="ECO:0000313" key="3">
    <source>
        <dbReference type="Proteomes" id="UP001161247"/>
    </source>
</evidence>
<proteinExistence type="predicted"/>
<keyword evidence="3" id="KW-1185">Reference proteome</keyword>
<sequence length="246" mass="27037">MIKARLSELHQTVTTMTNGVSTIIITLAINSSQASKNQNNCVQKRSPAYVDARIPSKEQLAWRKVNVSVPKSSCFVVDNTSTKLSRKLVQQRSTEMEACFMTAKGMPRELHEKEPFVRASITLYDVGCAMEPRTPQLMEAVEGQQPSPPICSTLWLQTQVLNRRTKLIFKKGGLTRIGSKSKSRSQGSLGLVGNQELKTPPTSGLKKSGILRKICKIVPAAASHSSKENIAAAHQKRKAEYNGDST</sequence>
<accession>A0AAV1CGA5</accession>
<organism evidence="2 3">
    <name type="scientific">Oldenlandia corymbosa var. corymbosa</name>
    <dbReference type="NCBI Taxonomy" id="529605"/>
    <lineage>
        <taxon>Eukaryota</taxon>
        <taxon>Viridiplantae</taxon>
        <taxon>Streptophyta</taxon>
        <taxon>Embryophyta</taxon>
        <taxon>Tracheophyta</taxon>
        <taxon>Spermatophyta</taxon>
        <taxon>Magnoliopsida</taxon>
        <taxon>eudicotyledons</taxon>
        <taxon>Gunneridae</taxon>
        <taxon>Pentapetalae</taxon>
        <taxon>asterids</taxon>
        <taxon>lamiids</taxon>
        <taxon>Gentianales</taxon>
        <taxon>Rubiaceae</taxon>
        <taxon>Rubioideae</taxon>
        <taxon>Spermacoceae</taxon>
        <taxon>Hedyotis-Oldenlandia complex</taxon>
        <taxon>Oldenlandia</taxon>
    </lineage>
</organism>
<name>A0AAV1CGA5_OLDCO</name>
<dbReference type="EMBL" id="OX459119">
    <property type="protein sequence ID" value="CAI9093990.1"/>
    <property type="molecule type" value="Genomic_DNA"/>
</dbReference>
<feature type="region of interest" description="Disordered" evidence="1">
    <location>
        <begin position="177"/>
        <end position="204"/>
    </location>
</feature>
<gene>
    <name evidence="2" type="ORF">OLC1_LOCUS5269</name>
</gene>
<feature type="region of interest" description="Disordered" evidence="1">
    <location>
        <begin position="224"/>
        <end position="246"/>
    </location>
</feature>